<evidence type="ECO:0000313" key="3">
    <source>
        <dbReference type="Proteomes" id="UP000232688"/>
    </source>
</evidence>
<dbReference type="VEuPathDB" id="FungiDB:FUN_001564"/>
<organism evidence="2 3">
    <name type="scientific">Rhizophagus irregularis</name>
    <dbReference type="NCBI Taxonomy" id="588596"/>
    <lineage>
        <taxon>Eukaryota</taxon>
        <taxon>Fungi</taxon>
        <taxon>Fungi incertae sedis</taxon>
        <taxon>Mucoromycota</taxon>
        <taxon>Glomeromycotina</taxon>
        <taxon>Glomeromycetes</taxon>
        <taxon>Glomerales</taxon>
        <taxon>Glomeraceae</taxon>
        <taxon>Rhizophagus</taxon>
    </lineage>
</organism>
<dbReference type="Proteomes" id="UP000684084">
    <property type="component" value="Unassembled WGS sequence"/>
</dbReference>
<evidence type="ECO:0000313" key="1">
    <source>
        <dbReference type="EMBL" id="CAB5394378.1"/>
    </source>
</evidence>
<dbReference type="EMBL" id="LLXH01001672">
    <property type="protein sequence ID" value="PKC57951.1"/>
    <property type="molecule type" value="Genomic_DNA"/>
</dbReference>
<dbReference type="OrthoDB" id="2336966at2759"/>
<gene>
    <name evidence="1" type="ORF">CHRIB12_LOCUS23301</name>
    <name evidence="2" type="ORF">RhiirA1_471717</name>
</gene>
<name>A0A2N0R3T8_9GLOM</name>
<protein>
    <submittedName>
        <fullName evidence="2">Uncharacterized protein</fullName>
    </submittedName>
</protein>
<reference evidence="1" key="3">
    <citation type="submission" date="2020-05" db="EMBL/GenBank/DDBJ databases">
        <authorList>
            <person name="Rincon C."/>
            <person name="Sanders R I."/>
            <person name="Robbins C."/>
            <person name="Chaturvedi A."/>
        </authorList>
    </citation>
    <scope>NUCLEOTIDE SEQUENCE</scope>
    <source>
        <strain evidence="1">CHB12</strain>
    </source>
</reference>
<dbReference type="VEuPathDB" id="FungiDB:RhiirFUN_002490"/>
<reference evidence="2 3" key="1">
    <citation type="submission" date="2017-10" db="EMBL/GenBank/DDBJ databases">
        <title>Extensive intraspecific genome diversity in a model arbuscular mycorrhizal fungus.</title>
        <authorList>
            <person name="Chen E.C.H."/>
            <person name="Morin E."/>
            <person name="Baudet D."/>
            <person name="Noel J."/>
            <person name="Ndikumana S."/>
            <person name="Charron P."/>
            <person name="St-Onge C."/>
            <person name="Giorgi J."/>
            <person name="Grigoriev I.V."/>
            <person name="Roux C."/>
            <person name="Martin F.M."/>
            <person name="Corradi N."/>
        </authorList>
    </citation>
    <scope>NUCLEOTIDE SEQUENCE [LARGE SCALE GENOMIC DNA]</scope>
    <source>
        <strain evidence="2 3">A1</strain>
    </source>
</reference>
<accession>A0A2N0R3T8</accession>
<sequence length="202" mass="24040">MSNKIKFLINENLARSIKLSLKKIFSKLNIYKPKRIHHNKKSHERRKIYSKDDLMAVILSQGNTKSRSRSNSISYDLCSTSNIITPDKKTWRPVKNINIKVNVFWGEEYRKEQIDLTIPRTSSYGSFKKAISEKLGYGISSDFAILYHTKKYDPNNTMRRILLDYWIKNKMLWFVDNNFIFRKHLLLWKDYIEITAVRKSII</sequence>
<dbReference type="AlphaFoldDB" id="A0A2N0R3T8"/>
<dbReference type="EMBL" id="CAGKOT010000088">
    <property type="protein sequence ID" value="CAB5394378.1"/>
    <property type="molecule type" value="Genomic_DNA"/>
</dbReference>
<proteinExistence type="predicted"/>
<reference evidence="2 3" key="2">
    <citation type="submission" date="2017-10" db="EMBL/GenBank/DDBJ databases">
        <title>Genome analyses suggest a sexual origin of heterokaryosis in a supposedly ancient asexual fungus.</title>
        <authorList>
            <person name="Corradi N."/>
            <person name="Sedzielewska K."/>
            <person name="Noel J."/>
            <person name="Charron P."/>
            <person name="Farinelli L."/>
            <person name="Marton T."/>
            <person name="Kruger M."/>
            <person name="Pelin A."/>
            <person name="Brachmann A."/>
            <person name="Corradi N."/>
        </authorList>
    </citation>
    <scope>NUCLEOTIDE SEQUENCE [LARGE SCALE GENOMIC DNA]</scope>
    <source>
        <strain evidence="2 3">A1</strain>
    </source>
</reference>
<dbReference type="VEuPathDB" id="FungiDB:RhiirA1_471717"/>
<dbReference type="Proteomes" id="UP000232688">
    <property type="component" value="Unassembled WGS sequence"/>
</dbReference>
<evidence type="ECO:0000313" key="2">
    <source>
        <dbReference type="EMBL" id="PKC57951.1"/>
    </source>
</evidence>
<comment type="caution">
    <text evidence="2">The sequence shown here is derived from an EMBL/GenBank/DDBJ whole genome shotgun (WGS) entry which is preliminary data.</text>
</comment>